<name>A0A0E9TUS0_ANGAN</name>
<reference evidence="1" key="1">
    <citation type="submission" date="2014-11" db="EMBL/GenBank/DDBJ databases">
        <authorList>
            <person name="Amaro Gonzalez C."/>
        </authorList>
    </citation>
    <scope>NUCLEOTIDE SEQUENCE</scope>
</reference>
<protein>
    <submittedName>
        <fullName evidence="1">Uncharacterized protein</fullName>
    </submittedName>
</protein>
<organism evidence="1">
    <name type="scientific">Anguilla anguilla</name>
    <name type="common">European freshwater eel</name>
    <name type="synonym">Muraena anguilla</name>
    <dbReference type="NCBI Taxonomy" id="7936"/>
    <lineage>
        <taxon>Eukaryota</taxon>
        <taxon>Metazoa</taxon>
        <taxon>Chordata</taxon>
        <taxon>Craniata</taxon>
        <taxon>Vertebrata</taxon>
        <taxon>Euteleostomi</taxon>
        <taxon>Actinopterygii</taxon>
        <taxon>Neopterygii</taxon>
        <taxon>Teleostei</taxon>
        <taxon>Anguilliformes</taxon>
        <taxon>Anguillidae</taxon>
        <taxon>Anguilla</taxon>
    </lineage>
</organism>
<reference evidence="1" key="2">
    <citation type="journal article" date="2015" name="Fish Shellfish Immunol.">
        <title>Early steps in the European eel (Anguilla anguilla)-Vibrio vulnificus interaction in the gills: Role of the RtxA13 toxin.</title>
        <authorList>
            <person name="Callol A."/>
            <person name="Pajuelo D."/>
            <person name="Ebbesson L."/>
            <person name="Teles M."/>
            <person name="MacKenzie S."/>
            <person name="Amaro C."/>
        </authorList>
    </citation>
    <scope>NUCLEOTIDE SEQUENCE</scope>
</reference>
<sequence>MAVAERSVAVKRNCPRCETWCGGVVLWFGNVWLPQVLVHLSSLMM</sequence>
<dbReference type="AlphaFoldDB" id="A0A0E9TUS0"/>
<evidence type="ECO:0000313" key="1">
    <source>
        <dbReference type="EMBL" id="JAH57424.1"/>
    </source>
</evidence>
<accession>A0A0E9TUS0</accession>
<dbReference type="EMBL" id="GBXM01051153">
    <property type="protein sequence ID" value="JAH57424.1"/>
    <property type="molecule type" value="Transcribed_RNA"/>
</dbReference>
<proteinExistence type="predicted"/>